<sequence length="51" mass="5985">MNDEVYEGKIIEILMRSQDHFVAVRYGVNQRKRLFSKEKMVGDVGIEPTTR</sequence>
<proteinExistence type="predicted"/>
<reference evidence="2" key="1">
    <citation type="submission" date="2017-12" db="EMBL/GenBank/DDBJ databases">
        <authorList>
            <person name="Diaz M."/>
        </authorList>
    </citation>
    <scope>NUCLEOTIDE SEQUENCE [LARGE SCALE GENOMIC DNA]</scope>
    <source>
        <strain evidence="2">FI11154</strain>
    </source>
</reference>
<evidence type="ECO:0000313" key="1">
    <source>
        <dbReference type="EMBL" id="SPL65772.1"/>
    </source>
</evidence>
<gene>
    <name evidence="1" type="ORF">OHAE_1639</name>
</gene>
<dbReference type="EMBL" id="OOFM01000005">
    <property type="protein sequence ID" value="SPL65772.1"/>
    <property type="molecule type" value="Genomic_DNA"/>
</dbReference>
<dbReference type="RefSeq" id="WP_181376098.1">
    <property type="nucleotide sequence ID" value="NZ_OOFM01000005.1"/>
</dbReference>
<accession>A0A2P9HNW1</accession>
<name>A0A2P9HNW1_9HYPH</name>
<evidence type="ECO:0000313" key="2">
    <source>
        <dbReference type="Proteomes" id="UP000246073"/>
    </source>
</evidence>
<dbReference type="Proteomes" id="UP000246073">
    <property type="component" value="Unassembled WGS sequence"/>
</dbReference>
<protein>
    <submittedName>
        <fullName evidence="1">Uncharacterized protein</fullName>
    </submittedName>
</protein>
<dbReference type="AlphaFoldDB" id="A0A2P9HNW1"/>
<organism evidence="1 2">
    <name type="scientific">Ochrobactrum soli</name>
    <dbReference type="NCBI Taxonomy" id="2448455"/>
    <lineage>
        <taxon>Bacteria</taxon>
        <taxon>Pseudomonadati</taxon>
        <taxon>Pseudomonadota</taxon>
        <taxon>Alphaproteobacteria</taxon>
        <taxon>Hyphomicrobiales</taxon>
        <taxon>Brucellaceae</taxon>
        <taxon>Brucella/Ochrobactrum group</taxon>
        <taxon>Ochrobactrum</taxon>
    </lineage>
</organism>